<evidence type="ECO:0000313" key="11">
    <source>
        <dbReference type="Proteomes" id="UP001642260"/>
    </source>
</evidence>
<evidence type="ECO:0000259" key="8">
    <source>
        <dbReference type="Pfam" id="PF13087"/>
    </source>
</evidence>
<dbReference type="SUPFAM" id="SSF52540">
    <property type="entry name" value="P-loop containing nucleoside triphosphate hydrolases"/>
    <property type="match status" value="1"/>
</dbReference>
<dbReference type="GO" id="GO:0016787">
    <property type="term" value="F:hydrolase activity"/>
    <property type="evidence" value="ECO:0007669"/>
    <property type="project" value="UniProtKB-KW"/>
</dbReference>
<feature type="compositionally biased region" description="Basic and acidic residues" evidence="6">
    <location>
        <begin position="2083"/>
        <end position="2100"/>
    </location>
</feature>
<dbReference type="Pfam" id="PF23576">
    <property type="entry name" value="SEN1_barrel"/>
    <property type="match status" value="1"/>
</dbReference>
<keyword evidence="5" id="KW-0175">Coiled coil</keyword>
<feature type="compositionally biased region" description="Low complexity" evidence="6">
    <location>
        <begin position="1005"/>
        <end position="1019"/>
    </location>
</feature>
<feature type="compositionally biased region" description="Basic and acidic residues" evidence="6">
    <location>
        <begin position="2146"/>
        <end position="2164"/>
    </location>
</feature>
<dbReference type="InterPro" id="IPR047187">
    <property type="entry name" value="SF1_C_Upf1"/>
</dbReference>
<dbReference type="CDD" id="cd18042">
    <property type="entry name" value="DEXXQc_SETX"/>
    <property type="match status" value="1"/>
</dbReference>
<evidence type="ECO:0000259" key="9">
    <source>
        <dbReference type="Pfam" id="PF23576"/>
    </source>
</evidence>
<sequence>MTSKVSSSGELLTRWRRIEEDEEDNDDSDPSTVIRLNQRKEQWFTDAFTMLISLPKDTHIWCGSSDVMGPLLETFYNYFRDDREDSPLKILWKRISREMRTCAQCISQHHQTQEMYEKEYECASVGPLLVVLRKLDEQRVTMHLQEINLMVEKGEYDPDHHHGEVVSVMYEVLMFPFFFDDMSLCNEFEKFIESIDNIHELAFAENQEFPGVYALLFLNRRVRVIGYRLARAMGKLRSATQLERLQPLLKKFIGILEMEGMPSTSQEPRPRINLDRSSIWLGMTSLLEFLEGPAFEEGILEPYPIFVDTVLNHISGDSPEFSLAVNCLKELFKTLGCKLWLRATLSPSVMRNTLLGQCFHTKAEKIHKAIFDLFQPLLQASLNYFTYLFILCISYVQSLEALRDGEHEKQRRHFLYFLLHQVPVSSNFSVLARRIGHKIALLIVLRGYKMNPPCPPFECAHMWGPSLVSSFNDSALHISLRQPAIDLVQTILVSDATALLASLLRNNTGNYMGNEVKYNDDDSNLPFPHAVEDVSDRPWSDFTQQSKVTLGECKEWMCIPMLWITTLTNTNLLNLPVSLSQAVFWSRSRFCLVESEKNDHMTVDMETWLSSSAVEIKGTLGWKVATGSDDGGPGKESKNSVTVSKMCPTLIRTLKRLTTCFLVQMGEEYRKQWTWVPGMSETFILSLSDPDDNIRQFGKSMLEHVSNTRGLSCGLKFLCSQSSHFVYVFSGATHVLQQVHLSSVLQRFQILHHFFFLLYKLLKEEDVVIITEDVKSSAGGFLRQPDFSARPVIESTHSSSVTPELLKFIYSLAEVAWRAVRKCLAEGKAFIHQSLYQMTCVRLLEITPVVLVKLRRSREESCAIGGALKDASDLKWLPDLIDWGRSQLKVVVTYWRRALAALLDILEGSKSDTCSSAVQAIRSVLSADDVDIKQLADQISRLVPKANEFLKSVDAVGKAPDNVMDLTEDATEKESLKNLPSLHKSHQLDINKTLPPVKSISEVSSLKKGSSSIDTSKSSPAVVSEKDVSVRSSSMVRDLPTTKTEPSKVGSMRKEAENIQTVGGSLSLVNRANLKSDAFISRGTSKEAQKSVIANTKSMDLKKVVNEPEVDPLDLALKPLKPQSLPLAKPGPIAPKRQVIQLCAPVNKKSERWQRQEAGFKRFRPPKLEDWFRKILQMDYYAIVGLASTNKDENQSVGKFREVPVRFNSPEQYVQIFQPLVLEEFKAQLQSSFQEISSLEEIYYGDLSVLSIERVDDFHFVRFMKDESDGPNSKSFSENDLILFTKEHPENSNVGINMMGKVEGREWDERKRSSILNVRLYLQIGSSRLNQARRNLLERSQWHACRILNIASQVREFQALSSIKDIPVLPVILSPLGDSNYDSEVKRSDLRLLPHSLQQILKSSFNESQLQAISVSIGSSSLTKEFDISLIQGPPGTGKTRTIVAIISGLLASVSRKSGNTEQDHSSSTTFRQRMNPNVALARVWQDAALAKQLDDDGETKKNIAEKIGKGRVLICAQSNAAVDELVSRISSLGIYGLDGKMFKPYLVRVGNAKTVHPNSLPFFLDTLVDQRLAEEKLRINKAKSNKTEDSSALLRCNLEKVVDQITRFEAKRANLNQESLDAKEKLGSKNLDIDDDGKPMSDAELGIRLRRLYEQKRKIYKDLGAVQAQERKANNEIRALKHKLRRSILKDAQIVVTTLSGCGGDLYNVCAESSSAHKFGSPSEDNLFDAVVIDEAAQALEPATLIPLQLLKSRGTKCIMVGDPKQLPATVLSNIASKYLYECSMFERLQRAGYPILMLTQQYRMHPEICRFPSMHFYDNKLLNGVDMLSKSAPFHESPYLGPYVFFDVVDGQEHRSGDSSSVCNEQEAEASVQLLRFFKKRYPSEFVAGRIGIITPYKRQLAVLRSRFSSAFGAQVAADMELNTVDGFQGREVDILVLSTVRATHSTSDGNNQSRIGFVADVRRMNVALTRARLSLWVFGNTRTLQRDHNWGALVKDAKERDAIIPIKRPYQNMFGEKTTERKQFENLSKNFPEPEKQQQHSRRKEHRAEASSDRKMRKPDGDVVPLSSKGSESKHSRRKAKEEASSQREKLAADGEKVTSQVNPKRSQEKKEKMKGIEESSNPENTDVTSSKKKSKKGSSKLDSNKTEKSTDETEQRDRQKNKGNASSNQGGGEDLVSKRKKQREAVAAILNSSLIPSHKPKPPKRPLSPSSTASSHTRPSKAIKESTRNNSKQR</sequence>
<feature type="coiled-coil region" evidence="5">
    <location>
        <begin position="1599"/>
        <end position="1626"/>
    </location>
</feature>
<evidence type="ECO:0000256" key="4">
    <source>
        <dbReference type="ARBA" id="ARBA00022840"/>
    </source>
</evidence>
<keyword evidence="3" id="KW-0347">Helicase</keyword>
<evidence type="ECO:0000256" key="5">
    <source>
        <dbReference type="SAM" id="Coils"/>
    </source>
</evidence>
<feature type="region of interest" description="Disordered" evidence="6">
    <location>
        <begin position="1005"/>
        <end position="1055"/>
    </location>
</feature>
<feature type="compositionally biased region" description="Polar residues" evidence="6">
    <location>
        <begin position="2122"/>
        <end position="2132"/>
    </location>
</feature>
<dbReference type="InterPro" id="IPR056474">
    <property type="entry name" value="SEN1_barrel"/>
</dbReference>
<feature type="domain" description="Helicase SEN1 beta-barrel" evidence="9">
    <location>
        <begin position="1244"/>
        <end position="1347"/>
    </location>
</feature>
<protein>
    <submittedName>
        <fullName evidence="10">Uncharacterized protein</fullName>
    </submittedName>
</protein>
<feature type="domain" description="DNA2/NAM7 helicase helicase" evidence="7">
    <location>
        <begin position="1405"/>
        <end position="1775"/>
    </location>
</feature>
<evidence type="ECO:0000256" key="6">
    <source>
        <dbReference type="SAM" id="MobiDB-lite"/>
    </source>
</evidence>
<dbReference type="CDD" id="cd18808">
    <property type="entry name" value="SF1_C_Upf1"/>
    <property type="match status" value="1"/>
</dbReference>
<accession>A0ABC8JC53</accession>
<keyword evidence="11" id="KW-1185">Reference proteome</keyword>
<dbReference type="PANTHER" id="PTHR10887">
    <property type="entry name" value="DNA2/NAM7 HELICASE FAMILY"/>
    <property type="match status" value="1"/>
</dbReference>
<dbReference type="InterPro" id="IPR041679">
    <property type="entry name" value="DNA2/NAM7-like_C"/>
</dbReference>
<dbReference type="PANTHER" id="PTHR10887:SF495">
    <property type="entry name" value="HELICASE SENATAXIN ISOFORM X1-RELATED"/>
    <property type="match status" value="1"/>
</dbReference>
<dbReference type="InterPro" id="IPR027417">
    <property type="entry name" value="P-loop_NTPase"/>
</dbReference>
<evidence type="ECO:0000313" key="10">
    <source>
        <dbReference type="EMBL" id="CAH8321407.1"/>
    </source>
</evidence>
<keyword evidence="1" id="KW-0547">Nucleotide-binding</keyword>
<dbReference type="GO" id="GO:0005524">
    <property type="term" value="F:ATP binding"/>
    <property type="evidence" value="ECO:0007669"/>
    <property type="project" value="UniProtKB-KW"/>
</dbReference>
<keyword evidence="2" id="KW-0378">Hydrolase</keyword>
<feature type="region of interest" description="Disordered" evidence="6">
    <location>
        <begin position="2029"/>
        <end position="2238"/>
    </location>
</feature>
<dbReference type="EMBL" id="CAKOAT010096043">
    <property type="protein sequence ID" value="CAH8321407.1"/>
    <property type="molecule type" value="Genomic_DNA"/>
</dbReference>
<evidence type="ECO:0000256" key="3">
    <source>
        <dbReference type="ARBA" id="ARBA00022806"/>
    </source>
</evidence>
<dbReference type="InterPro" id="IPR041677">
    <property type="entry name" value="DNA2/NAM7_AAA_11"/>
</dbReference>
<feature type="compositionally biased region" description="Basic and acidic residues" evidence="6">
    <location>
        <begin position="2109"/>
        <end position="2121"/>
    </location>
</feature>
<evidence type="ECO:0000256" key="1">
    <source>
        <dbReference type="ARBA" id="ARBA00022741"/>
    </source>
</evidence>
<dbReference type="FunFam" id="3.40.50.300:FF:000326">
    <property type="entry name" value="P-loop containing nucleoside triphosphate hydrolase"/>
    <property type="match status" value="1"/>
</dbReference>
<dbReference type="Proteomes" id="UP001642260">
    <property type="component" value="Unassembled WGS sequence"/>
</dbReference>
<dbReference type="InterPro" id="IPR045055">
    <property type="entry name" value="DNA2/NAM7-like"/>
</dbReference>
<evidence type="ECO:0000256" key="2">
    <source>
        <dbReference type="ARBA" id="ARBA00022801"/>
    </source>
</evidence>
<keyword evidence="4" id="KW-0067">ATP-binding</keyword>
<proteinExistence type="predicted"/>
<gene>
    <name evidence="10" type="ORF">ERUC_LOCUS9346</name>
</gene>
<feature type="compositionally biased region" description="Basic and acidic residues" evidence="6">
    <location>
        <begin position="2049"/>
        <end position="2064"/>
    </location>
</feature>
<name>A0ABC8JC53_ERUVS</name>
<dbReference type="Pfam" id="PF13087">
    <property type="entry name" value="AAA_12"/>
    <property type="match status" value="1"/>
</dbReference>
<organism evidence="10 11">
    <name type="scientific">Eruca vesicaria subsp. sativa</name>
    <name type="common">Garden rocket</name>
    <name type="synonym">Eruca sativa</name>
    <dbReference type="NCBI Taxonomy" id="29727"/>
    <lineage>
        <taxon>Eukaryota</taxon>
        <taxon>Viridiplantae</taxon>
        <taxon>Streptophyta</taxon>
        <taxon>Embryophyta</taxon>
        <taxon>Tracheophyta</taxon>
        <taxon>Spermatophyta</taxon>
        <taxon>Magnoliopsida</taxon>
        <taxon>eudicotyledons</taxon>
        <taxon>Gunneridae</taxon>
        <taxon>Pentapetalae</taxon>
        <taxon>rosids</taxon>
        <taxon>malvids</taxon>
        <taxon>Brassicales</taxon>
        <taxon>Brassicaceae</taxon>
        <taxon>Brassiceae</taxon>
        <taxon>Eruca</taxon>
    </lineage>
</organism>
<dbReference type="GO" id="GO:0004386">
    <property type="term" value="F:helicase activity"/>
    <property type="evidence" value="ECO:0007669"/>
    <property type="project" value="UniProtKB-KW"/>
</dbReference>
<feature type="domain" description="DNA2/NAM7 helicase-like C-terminal" evidence="8">
    <location>
        <begin position="1782"/>
        <end position="1984"/>
    </location>
</feature>
<reference evidence="10 11" key="1">
    <citation type="submission" date="2022-03" db="EMBL/GenBank/DDBJ databases">
        <authorList>
            <person name="Macdonald S."/>
            <person name="Ahmed S."/>
            <person name="Newling K."/>
        </authorList>
    </citation>
    <scope>NUCLEOTIDE SEQUENCE [LARGE SCALE GENOMIC DNA]</scope>
</reference>
<comment type="caution">
    <text evidence="10">The sequence shown here is derived from an EMBL/GenBank/DDBJ whole genome shotgun (WGS) entry which is preliminary data.</text>
</comment>
<dbReference type="Gene3D" id="3.40.50.300">
    <property type="entry name" value="P-loop containing nucleotide triphosphate hydrolases"/>
    <property type="match status" value="2"/>
</dbReference>
<dbReference type="Pfam" id="PF13086">
    <property type="entry name" value="AAA_11"/>
    <property type="match status" value="1"/>
</dbReference>
<dbReference type="GO" id="GO:0005694">
    <property type="term" value="C:chromosome"/>
    <property type="evidence" value="ECO:0007669"/>
    <property type="project" value="UniProtKB-ARBA"/>
</dbReference>
<evidence type="ECO:0000259" key="7">
    <source>
        <dbReference type="Pfam" id="PF13086"/>
    </source>
</evidence>